<gene>
    <name evidence="1" type="ORF">Q4F19_07075</name>
</gene>
<comment type="caution">
    <text evidence="1">The sequence shown here is derived from an EMBL/GenBank/DDBJ whole genome shotgun (WGS) entry which is preliminary data.</text>
</comment>
<dbReference type="InterPro" id="IPR014729">
    <property type="entry name" value="Rossmann-like_a/b/a_fold"/>
</dbReference>
<dbReference type="Proteomes" id="UP001169764">
    <property type="component" value="Unassembled WGS sequence"/>
</dbReference>
<dbReference type="RefSeq" id="WP_303541112.1">
    <property type="nucleotide sequence ID" value="NZ_JAUOTP010000003.1"/>
</dbReference>
<dbReference type="Gene3D" id="3.40.50.620">
    <property type="entry name" value="HUPs"/>
    <property type="match status" value="1"/>
</dbReference>
<proteinExistence type="predicted"/>
<evidence type="ECO:0008006" key="3">
    <source>
        <dbReference type="Google" id="ProtNLM"/>
    </source>
</evidence>
<organism evidence="1 2">
    <name type="scientific">Sphingomonas natans</name>
    <dbReference type="NCBI Taxonomy" id="3063330"/>
    <lineage>
        <taxon>Bacteria</taxon>
        <taxon>Pseudomonadati</taxon>
        <taxon>Pseudomonadota</taxon>
        <taxon>Alphaproteobacteria</taxon>
        <taxon>Sphingomonadales</taxon>
        <taxon>Sphingomonadaceae</taxon>
        <taxon>Sphingomonas</taxon>
    </lineage>
</organism>
<accession>A0ABT8Y748</accession>
<evidence type="ECO:0000313" key="1">
    <source>
        <dbReference type="EMBL" id="MDO6414138.1"/>
    </source>
</evidence>
<evidence type="ECO:0000313" key="2">
    <source>
        <dbReference type="Proteomes" id="UP001169764"/>
    </source>
</evidence>
<sequence length="108" mass="11782">MKRLLVSTYGVPADRILIEPHARHTTTNLRDCAHPLLAAGVPSDRPAFVVSDPRTIPYTGGKELAQRNLAERRIQPGAPMPGPDESRLRVVPDPIAFQVDAAADPLDR</sequence>
<dbReference type="EMBL" id="JAUOTP010000003">
    <property type="protein sequence ID" value="MDO6414138.1"/>
    <property type="molecule type" value="Genomic_DNA"/>
</dbReference>
<name>A0ABT8Y748_9SPHN</name>
<protein>
    <recommendedName>
        <fullName evidence="3">DUF218 domain-containing protein</fullName>
    </recommendedName>
</protein>
<keyword evidence="2" id="KW-1185">Reference proteome</keyword>
<reference evidence="1" key="1">
    <citation type="submission" date="2023-07" db="EMBL/GenBank/DDBJ databases">
        <authorList>
            <person name="Kim M."/>
        </authorList>
    </citation>
    <scope>NUCLEOTIDE SEQUENCE</scope>
    <source>
        <strain evidence="1">BIUV-7</strain>
    </source>
</reference>